<sequence>MGLRFLVAVVLLGVTFLVTPADGAVAEIRFPFEQLGDELSVVAIAGGEVHPEPHGGGQAVRFPPRCRIYAGRGCPRVVLEASDAPNPGTSQLRFGAAVLMTTDDTAAGENVLQKGFSRGHGQFKLQVDGAAGLPSCVLVGSGSRRIYMVTGGASVADGQWHAVECVRSVSTLSILVDGSILGQIRVPESLSIVNSDPLRIGGKGLSPNNDQFHGAIDDVFVVIGG</sequence>
<name>A0A8J3ZQD2_9ACTN</name>
<accession>A0A8J3ZQD2</accession>
<dbReference type="CDD" id="cd00110">
    <property type="entry name" value="LamG"/>
    <property type="match status" value="1"/>
</dbReference>
<dbReference type="RefSeq" id="WP_203926326.1">
    <property type="nucleotide sequence ID" value="NZ_BOPH01000017.1"/>
</dbReference>
<dbReference type="Pfam" id="PF13385">
    <property type="entry name" value="Laminin_G_3"/>
    <property type="match status" value="1"/>
</dbReference>
<organism evidence="1 2">
    <name type="scientific">Virgisporangium ochraceum</name>
    <dbReference type="NCBI Taxonomy" id="65505"/>
    <lineage>
        <taxon>Bacteria</taxon>
        <taxon>Bacillati</taxon>
        <taxon>Actinomycetota</taxon>
        <taxon>Actinomycetes</taxon>
        <taxon>Micromonosporales</taxon>
        <taxon>Micromonosporaceae</taxon>
        <taxon>Virgisporangium</taxon>
    </lineage>
</organism>
<dbReference type="InterPro" id="IPR001791">
    <property type="entry name" value="Laminin_G"/>
</dbReference>
<comment type="caution">
    <text evidence="1">The sequence shown here is derived from an EMBL/GenBank/DDBJ whole genome shotgun (WGS) entry which is preliminary data.</text>
</comment>
<dbReference type="EMBL" id="BOPH01000017">
    <property type="protein sequence ID" value="GIJ66360.1"/>
    <property type="molecule type" value="Genomic_DNA"/>
</dbReference>
<evidence type="ECO:0000313" key="2">
    <source>
        <dbReference type="Proteomes" id="UP000635606"/>
    </source>
</evidence>
<dbReference type="SUPFAM" id="SSF49899">
    <property type="entry name" value="Concanavalin A-like lectins/glucanases"/>
    <property type="match status" value="1"/>
</dbReference>
<proteinExistence type="predicted"/>
<reference evidence="1" key="1">
    <citation type="submission" date="2021-01" db="EMBL/GenBank/DDBJ databases">
        <title>Whole genome shotgun sequence of Virgisporangium ochraceum NBRC 16418.</title>
        <authorList>
            <person name="Komaki H."/>
            <person name="Tamura T."/>
        </authorList>
    </citation>
    <scope>NUCLEOTIDE SEQUENCE</scope>
    <source>
        <strain evidence="1">NBRC 16418</strain>
    </source>
</reference>
<evidence type="ECO:0008006" key="3">
    <source>
        <dbReference type="Google" id="ProtNLM"/>
    </source>
</evidence>
<protein>
    <recommendedName>
        <fullName evidence="3">Laminin G domain-containing protein</fullName>
    </recommendedName>
</protein>
<dbReference type="Gene3D" id="2.60.120.200">
    <property type="match status" value="1"/>
</dbReference>
<evidence type="ECO:0000313" key="1">
    <source>
        <dbReference type="EMBL" id="GIJ66360.1"/>
    </source>
</evidence>
<gene>
    <name evidence="1" type="ORF">Voc01_012770</name>
</gene>
<dbReference type="Proteomes" id="UP000635606">
    <property type="component" value="Unassembled WGS sequence"/>
</dbReference>
<dbReference type="AlphaFoldDB" id="A0A8J3ZQD2"/>
<dbReference type="InterPro" id="IPR013320">
    <property type="entry name" value="ConA-like_dom_sf"/>
</dbReference>
<keyword evidence="2" id="KW-1185">Reference proteome</keyword>